<dbReference type="PROSITE" id="PS51683">
    <property type="entry name" value="SAM_OMT_II"/>
    <property type="match status" value="1"/>
</dbReference>
<dbReference type="InterPro" id="IPR001077">
    <property type="entry name" value="COMT_C"/>
</dbReference>
<evidence type="ECO:0000259" key="4">
    <source>
        <dbReference type="Pfam" id="PF00891"/>
    </source>
</evidence>
<evidence type="ECO:0000256" key="1">
    <source>
        <dbReference type="ARBA" id="ARBA00022603"/>
    </source>
</evidence>
<organism evidence="5 6">
    <name type="scientific">Ficus carica</name>
    <name type="common">Common fig</name>
    <dbReference type="NCBI Taxonomy" id="3494"/>
    <lineage>
        <taxon>Eukaryota</taxon>
        <taxon>Viridiplantae</taxon>
        <taxon>Streptophyta</taxon>
        <taxon>Embryophyta</taxon>
        <taxon>Tracheophyta</taxon>
        <taxon>Spermatophyta</taxon>
        <taxon>Magnoliopsida</taxon>
        <taxon>eudicotyledons</taxon>
        <taxon>Gunneridae</taxon>
        <taxon>Pentapetalae</taxon>
        <taxon>rosids</taxon>
        <taxon>fabids</taxon>
        <taxon>Rosales</taxon>
        <taxon>Moraceae</taxon>
        <taxon>Ficeae</taxon>
        <taxon>Ficus</taxon>
    </lineage>
</organism>
<name>A0AA87ZZA0_FICCA</name>
<keyword evidence="3" id="KW-0949">S-adenosyl-L-methionine</keyword>
<dbReference type="GO" id="GO:0008171">
    <property type="term" value="F:O-methyltransferase activity"/>
    <property type="evidence" value="ECO:0007669"/>
    <property type="project" value="InterPro"/>
</dbReference>
<evidence type="ECO:0000256" key="2">
    <source>
        <dbReference type="ARBA" id="ARBA00022679"/>
    </source>
</evidence>
<gene>
    <name evidence="5" type="ORF">TIFTF001_011969</name>
</gene>
<proteinExistence type="predicted"/>
<dbReference type="Pfam" id="PF00891">
    <property type="entry name" value="Methyltransf_2"/>
    <property type="match status" value="2"/>
</dbReference>
<sequence>MNAFVYARSDQKFNHVFNTAMYSQTTIVVKNILKFYEGFDDLKQLVDVGGGLGVILNQITSKYPHIKGINYDLPHVVENAPSYPGSSTEAPGQGSRIATESFPERCSAPEWRYAAPQRRGRAPRCYTWVREFLALQLWVAGQVRMAPTLGVEHVGGNMFESVPHGDAIFMKWILHDWSDEQCLKILKNCYKAIPDHGKVIVVEAILPILPENSFAARNTFAHDVGMMTQSRGEKERSQQEFLALATGAGFSGIRFVCCVCNLWDMEFYK</sequence>
<keyword evidence="2" id="KW-0808">Transferase</keyword>
<feature type="domain" description="O-methyltransferase C-terminal" evidence="4">
    <location>
        <begin position="149"/>
        <end position="251"/>
    </location>
</feature>
<dbReference type="Proteomes" id="UP001187192">
    <property type="component" value="Unassembled WGS sequence"/>
</dbReference>
<dbReference type="InterPro" id="IPR036388">
    <property type="entry name" value="WH-like_DNA-bd_sf"/>
</dbReference>
<dbReference type="PANTHER" id="PTHR11746">
    <property type="entry name" value="O-METHYLTRANSFERASE"/>
    <property type="match status" value="1"/>
</dbReference>
<accession>A0AA87ZZA0</accession>
<evidence type="ECO:0000256" key="3">
    <source>
        <dbReference type="ARBA" id="ARBA00022691"/>
    </source>
</evidence>
<reference evidence="5" key="1">
    <citation type="submission" date="2023-07" db="EMBL/GenBank/DDBJ databases">
        <title>draft genome sequence of fig (Ficus carica).</title>
        <authorList>
            <person name="Takahashi T."/>
            <person name="Nishimura K."/>
        </authorList>
    </citation>
    <scope>NUCLEOTIDE SEQUENCE</scope>
</reference>
<evidence type="ECO:0000313" key="5">
    <source>
        <dbReference type="EMBL" id="GMN42769.1"/>
    </source>
</evidence>
<dbReference type="AlphaFoldDB" id="A0AA87ZZA0"/>
<dbReference type="GO" id="GO:0032259">
    <property type="term" value="P:methylation"/>
    <property type="evidence" value="ECO:0007669"/>
    <property type="project" value="UniProtKB-KW"/>
</dbReference>
<keyword evidence="6" id="KW-1185">Reference proteome</keyword>
<comment type="caution">
    <text evidence="5">The sequence shown here is derived from an EMBL/GenBank/DDBJ whole genome shotgun (WGS) entry which is preliminary data.</text>
</comment>
<feature type="domain" description="O-methyltransferase C-terminal" evidence="4">
    <location>
        <begin position="2"/>
        <end position="86"/>
    </location>
</feature>
<evidence type="ECO:0000313" key="6">
    <source>
        <dbReference type="Proteomes" id="UP001187192"/>
    </source>
</evidence>
<dbReference type="InterPro" id="IPR029063">
    <property type="entry name" value="SAM-dependent_MTases_sf"/>
</dbReference>
<dbReference type="EMBL" id="BTGU01000015">
    <property type="protein sequence ID" value="GMN42769.1"/>
    <property type="molecule type" value="Genomic_DNA"/>
</dbReference>
<dbReference type="SUPFAM" id="SSF53335">
    <property type="entry name" value="S-adenosyl-L-methionine-dependent methyltransferases"/>
    <property type="match status" value="1"/>
</dbReference>
<keyword evidence="1" id="KW-0489">Methyltransferase</keyword>
<dbReference type="Gene3D" id="3.40.50.150">
    <property type="entry name" value="Vaccinia Virus protein VP39"/>
    <property type="match status" value="2"/>
</dbReference>
<protein>
    <recommendedName>
        <fullName evidence="4">O-methyltransferase C-terminal domain-containing protein</fullName>
    </recommendedName>
</protein>
<dbReference type="InterPro" id="IPR016461">
    <property type="entry name" value="COMT-like"/>
</dbReference>
<dbReference type="Gene3D" id="1.10.10.10">
    <property type="entry name" value="Winged helix-like DNA-binding domain superfamily/Winged helix DNA-binding domain"/>
    <property type="match status" value="1"/>
</dbReference>